<gene>
    <name evidence="6" type="ORF">DERYTH_LOCUS17457</name>
</gene>
<dbReference type="PANTHER" id="PTHR46481">
    <property type="entry name" value="ZINC FINGER BED DOMAIN-CONTAINING PROTEIN 4"/>
    <property type="match status" value="1"/>
</dbReference>
<dbReference type="GO" id="GO:0008270">
    <property type="term" value="F:zinc ion binding"/>
    <property type="evidence" value="ECO:0007669"/>
    <property type="project" value="UniProtKB-KW"/>
</dbReference>
<dbReference type="AlphaFoldDB" id="A0A9N9NSL7"/>
<dbReference type="EMBL" id="CAJVPY010016488">
    <property type="protein sequence ID" value="CAG8757276.1"/>
    <property type="molecule type" value="Genomic_DNA"/>
</dbReference>
<dbReference type="PANTHER" id="PTHR46481:SF10">
    <property type="entry name" value="ZINC FINGER BED DOMAIN-CONTAINING PROTEIN 39"/>
    <property type="match status" value="1"/>
</dbReference>
<dbReference type="OrthoDB" id="2417650at2759"/>
<name>A0A9N9NSL7_9GLOM</name>
<evidence type="ECO:0000256" key="3">
    <source>
        <dbReference type="ARBA" id="ARBA00022771"/>
    </source>
</evidence>
<dbReference type="GO" id="GO:0005634">
    <property type="term" value="C:nucleus"/>
    <property type="evidence" value="ECO:0007669"/>
    <property type="project" value="UniProtKB-SubCell"/>
</dbReference>
<accession>A0A9N9NSL7</accession>
<sequence length="113" mass="12835">QDQINIRIFALISSFGTQQHELQSFFNGSKNKFAITTDAWTSCTNLGFLAITLHWINEHWAMKHILLDMISLHEQHTGSYISKKVLEMISFYGIGSRIISVTTDNAPNMDVFG</sequence>
<comment type="caution">
    <text evidence="6">The sequence shown here is derived from an EMBL/GenBank/DDBJ whole genome shotgun (WGS) entry which is preliminary data.</text>
</comment>
<evidence type="ECO:0000256" key="5">
    <source>
        <dbReference type="ARBA" id="ARBA00023242"/>
    </source>
</evidence>
<evidence type="ECO:0000256" key="2">
    <source>
        <dbReference type="ARBA" id="ARBA00022723"/>
    </source>
</evidence>
<dbReference type="SUPFAM" id="SSF53098">
    <property type="entry name" value="Ribonuclease H-like"/>
    <property type="match status" value="1"/>
</dbReference>
<dbReference type="InterPro" id="IPR052035">
    <property type="entry name" value="ZnF_BED_domain_contain"/>
</dbReference>
<evidence type="ECO:0000256" key="4">
    <source>
        <dbReference type="ARBA" id="ARBA00022833"/>
    </source>
</evidence>
<evidence type="ECO:0000313" key="7">
    <source>
        <dbReference type="Proteomes" id="UP000789405"/>
    </source>
</evidence>
<evidence type="ECO:0000313" key="6">
    <source>
        <dbReference type="EMBL" id="CAG8757276.1"/>
    </source>
</evidence>
<protein>
    <submittedName>
        <fullName evidence="6">10952_t:CDS:1</fullName>
    </submittedName>
</protein>
<keyword evidence="7" id="KW-1185">Reference proteome</keyword>
<dbReference type="InterPro" id="IPR012337">
    <property type="entry name" value="RNaseH-like_sf"/>
</dbReference>
<keyword evidence="4" id="KW-0862">Zinc</keyword>
<organism evidence="6 7">
    <name type="scientific">Dentiscutata erythropus</name>
    <dbReference type="NCBI Taxonomy" id="1348616"/>
    <lineage>
        <taxon>Eukaryota</taxon>
        <taxon>Fungi</taxon>
        <taxon>Fungi incertae sedis</taxon>
        <taxon>Mucoromycota</taxon>
        <taxon>Glomeromycotina</taxon>
        <taxon>Glomeromycetes</taxon>
        <taxon>Diversisporales</taxon>
        <taxon>Gigasporaceae</taxon>
        <taxon>Dentiscutata</taxon>
    </lineage>
</organism>
<keyword evidence="2" id="KW-0479">Metal-binding</keyword>
<dbReference type="Proteomes" id="UP000789405">
    <property type="component" value="Unassembled WGS sequence"/>
</dbReference>
<proteinExistence type="predicted"/>
<keyword evidence="3" id="KW-0863">Zinc-finger</keyword>
<evidence type="ECO:0000256" key="1">
    <source>
        <dbReference type="ARBA" id="ARBA00004123"/>
    </source>
</evidence>
<keyword evidence="5" id="KW-0539">Nucleus</keyword>
<reference evidence="6" key="1">
    <citation type="submission" date="2021-06" db="EMBL/GenBank/DDBJ databases">
        <authorList>
            <person name="Kallberg Y."/>
            <person name="Tangrot J."/>
            <person name="Rosling A."/>
        </authorList>
    </citation>
    <scope>NUCLEOTIDE SEQUENCE</scope>
    <source>
        <strain evidence="6">MA453B</strain>
    </source>
</reference>
<comment type="subcellular location">
    <subcellularLocation>
        <location evidence="1">Nucleus</location>
    </subcellularLocation>
</comment>
<feature type="non-terminal residue" evidence="6">
    <location>
        <position position="113"/>
    </location>
</feature>